<proteinExistence type="predicted"/>
<sequence>MNQNLQCWYPVLVRGSPFPREESPKKATCITQAALALSDGTICYKEGSWLPPLPIGPSILSFPLLYSFMDFLLSLSSLLSASPPL</sequence>
<reference evidence="1 2" key="1">
    <citation type="submission" date="2024-01" db="EMBL/GenBank/DDBJ databases">
        <title>The genomes of 5 underutilized Papilionoideae crops provide insights into root nodulation and disease resistanc.</title>
        <authorList>
            <person name="Jiang F."/>
        </authorList>
    </citation>
    <scope>NUCLEOTIDE SEQUENCE [LARGE SCALE GENOMIC DNA]</scope>
    <source>
        <strain evidence="1">LVBAO_FW01</strain>
        <tissue evidence="1">Leaves</tissue>
    </source>
</reference>
<protein>
    <submittedName>
        <fullName evidence="1">Uncharacterized protein</fullName>
    </submittedName>
</protein>
<dbReference type="AlphaFoldDB" id="A0AAN9L817"/>
<accession>A0AAN9L817</accession>
<dbReference type="Proteomes" id="UP001367508">
    <property type="component" value="Unassembled WGS sequence"/>
</dbReference>
<name>A0AAN9L817_CANGL</name>
<evidence type="ECO:0000313" key="2">
    <source>
        <dbReference type="Proteomes" id="UP001367508"/>
    </source>
</evidence>
<comment type="caution">
    <text evidence="1">The sequence shown here is derived from an EMBL/GenBank/DDBJ whole genome shotgun (WGS) entry which is preliminary data.</text>
</comment>
<dbReference type="EMBL" id="JAYMYQ010000005">
    <property type="protein sequence ID" value="KAK7331182.1"/>
    <property type="molecule type" value="Genomic_DNA"/>
</dbReference>
<keyword evidence="2" id="KW-1185">Reference proteome</keyword>
<organism evidence="1 2">
    <name type="scientific">Canavalia gladiata</name>
    <name type="common">Sword bean</name>
    <name type="synonym">Dolichos gladiatus</name>
    <dbReference type="NCBI Taxonomy" id="3824"/>
    <lineage>
        <taxon>Eukaryota</taxon>
        <taxon>Viridiplantae</taxon>
        <taxon>Streptophyta</taxon>
        <taxon>Embryophyta</taxon>
        <taxon>Tracheophyta</taxon>
        <taxon>Spermatophyta</taxon>
        <taxon>Magnoliopsida</taxon>
        <taxon>eudicotyledons</taxon>
        <taxon>Gunneridae</taxon>
        <taxon>Pentapetalae</taxon>
        <taxon>rosids</taxon>
        <taxon>fabids</taxon>
        <taxon>Fabales</taxon>
        <taxon>Fabaceae</taxon>
        <taxon>Papilionoideae</taxon>
        <taxon>50 kb inversion clade</taxon>
        <taxon>NPAAA clade</taxon>
        <taxon>indigoferoid/millettioid clade</taxon>
        <taxon>Phaseoleae</taxon>
        <taxon>Canavalia</taxon>
    </lineage>
</organism>
<evidence type="ECO:0000313" key="1">
    <source>
        <dbReference type="EMBL" id="KAK7331182.1"/>
    </source>
</evidence>
<gene>
    <name evidence="1" type="ORF">VNO77_25400</name>
</gene>